<dbReference type="Proteomes" id="UP000823941">
    <property type="component" value="Chromosome 5"/>
</dbReference>
<keyword evidence="3" id="KW-1185">Reference proteome</keyword>
<evidence type="ECO:0000256" key="1">
    <source>
        <dbReference type="SAM" id="MobiDB-lite"/>
    </source>
</evidence>
<name>A0ABQ7QYZ5_PLUXY</name>
<evidence type="ECO:0000313" key="2">
    <source>
        <dbReference type="EMBL" id="KAG7310263.1"/>
    </source>
</evidence>
<feature type="compositionally biased region" description="Basic and acidic residues" evidence="1">
    <location>
        <begin position="27"/>
        <end position="48"/>
    </location>
</feature>
<dbReference type="EMBL" id="JAHIBW010000005">
    <property type="protein sequence ID" value="KAG7310263.1"/>
    <property type="molecule type" value="Genomic_DNA"/>
</dbReference>
<reference evidence="2 3" key="1">
    <citation type="submission" date="2021-06" db="EMBL/GenBank/DDBJ databases">
        <title>A haploid diamondback moth (Plutella xylostella L.) genome assembly resolves 31 chromosomes and identifies a diamide resistance mutation.</title>
        <authorList>
            <person name="Ward C.M."/>
            <person name="Perry K.D."/>
            <person name="Baker G."/>
            <person name="Powis K."/>
            <person name="Heckel D.G."/>
            <person name="Baxter S.W."/>
        </authorList>
    </citation>
    <scope>NUCLEOTIDE SEQUENCE [LARGE SCALE GENOMIC DNA]</scope>
    <source>
        <strain evidence="2 3">LV</strain>
        <tissue evidence="2">Single pupa</tissue>
    </source>
</reference>
<organism evidence="2 3">
    <name type="scientific">Plutella xylostella</name>
    <name type="common">Diamondback moth</name>
    <name type="synonym">Plutella maculipennis</name>
    <dbReference type="NCBI Taxonomy" id="51655"/>
    <lineage>
        <taxon>Eukaryota</taxon>
        <taxon>Metazoa</taxon>
        <taxon>Ecdysozoa</taxon>
        <taxon>Arthropoda</taxon>
        <taxon>Hexapoda</taxon>
        <taxon>Insecta</taxon>
        <taxon>Pterygota</taxon>
        <taxon>Neoptera</taxon>
        <taxon>Endopterygota</taxon>
        <taxon>Lepidoptera</taxon>
        <taxon>Glossata</taxon>
        <taxon>Ditrysia</taxon>
        <taxon>Yponomeutoidea</taxon>
        <taxon>Plutellidae</taxon>
        <taxon>Plutella</taxon>
    </lineage>
</organism>
<protein>
    <submittedName>
        <fullName evidence="2">Uncharacterized protein</fullName>
    </submittedName>
</protein>
<feature type="region of interest" description="Disordered" evidence="1">
    <location>
        <begin position="23"/>
        <end position="51"/>
    </location>
</feature>
<evidence type="ECO:0000313" key="3">
    <source>
        <dbReference type="Proteomes" id="UP000823941"/>
    </source>
</evidence>
<proteinExistence type="predicted"/>
<accession>A0ABQ7QYZ5</accession>
<sequence length="146" mass="16705">MNSEIRPILNEVVREAQEDENLTTIRENVKDKIDDDQHKQKQRYDKNRRPARVYSEGELVKITRTSFSNDGKSKKLIPSYIGPYRVVSALGNDRYRVAAIPGLNSTKNKRKTTVASDRMMPWVHVAALNVNESGEESDQDDNLSDK</sequence>
<gene>
    <name evidence="2" type="ORF">JYU34_003013</name>
</gene>
<comment type="caution">
    <text evidence="2">The sequence shown here is derived from an EMBL/GenBank/DDBJ whole genome shotgun (WGS) entry which is preliminary data.</text>
</comment>